<reference evidence="6" key="2">
    <citation type="submission" date="2023-01" db="EMBL/GenBank/DDBJ databases">
        <authorList>
            <person name="Sun Q."/>
            <person name="Evtushenko L."/>
        </authorList>
    </citation>
    <scope>NUCLEOTIDE SEQUENCE</scope>
    <source>
        <strain evidence="6">VKM B-2347</strain>
    </source>
</reference>
<keyword evidence="4" id="KW-0804">Transcription</keyword>
<dbReference type="PROSITE" id="PS00894">
    <property type="entry name" value="HTH_DEOR_1"/>
    <property type="match status" value="1"/>
</dbReference>
<dbReference type="Gene3D" id="1.10.10.10">
    <property type="entry name" value="Winged helix-like DNA-binding domain superfamily/Winged helix DNA-binding domain"/>
    <property type="match status" value="1"/>
</dbReference>
<dbReference type="InterPro" id="IPR037171">
    <property type="entry name" value="NagB/RpiA_transferase-like"/>
</dbReference>
<keyword evidence="3" id="KW-0238">DNA-binding</keyword>
<dbReference type="Gene3D" id="3.40.50.1360">
    <property type="match status" value="1"/>
</dbReference>
<dbReference type="InterPro" id="IPR018356">
    <property type="entry name" value="Tscrpt_reg_HTH_DeoR_CS"/>
</dbReference>
<sequence>MGITEQRQQLILDELLRHGRVDVKATAAILRVSAETIRRDLKDLEGSGHARRVYGGAVVDRKEGDRPFNERTRVNAREKGRIALAARPLVKDGMKIFIDTGTTTLAFARHLLGRRVAIHTNSIDIAALLCTDPEADVVVLGGEMKPTYKALFGHQTLAAISEHFYDMAVVSIGTVHAEHGFMDRGQDEALLRRAALKQSRRSVMLADSSKFGRLGTVRTFALGDIGALVTDGPLSTEFAELFQKTKVDLIHA</sequence>
<dbReference type="PANTHER" id="PTHR30363:SF4">
    <property type="entry name" value="GLYCEROL-3-PHOSPHATE REGULON REPRESSOR"/>
    <property type="match status" value="1"/>
</dbReference>
<protein>
    <submittedName>
        <fullName evidence="6">DeoR family transcriptional regulator</fullName>
    </submittedName>
</protein>
<evidence type="ECO:0000259" key="5">
    <source>
        <dbReference type="PROSITE" id="PS51000"/>
    </source>
</evidence>
<evidence type="ECO:0000256" key="1">
    <source>
        <dbReference type="ARBA" id="ARBA00022491"/>
    </source>
</evidence>
<dbReference type="InterPro" id="IPR014036">
    <property type="entry name" value="DeoR-like_C"/>
</dbReference>
<evidence type="ECO:0000256" key="3">
    <source>
        <dbReference type="ARBA" id="ARBA00023125"/>
    </source>
</evidence>
<evidence type="ECO:0000313" key="6">
    <source>
        <dbReference type="EMBL" id="GLK67637.1"/>
    </source>
</evidence>
<dbReference type="InterPro" id="IPR001034">
    <property type="entry name" value="DeoR_HTH"/>
</dbReference>
<evidence type="ECO:0000256" key="2">
    <source>
        <dbReference type="ARBA" id="ARBA00023015"/>
    </source>
</evidence>
<dbReference type="Proteomes" id="UP001143372">
    <property type="component" value="Unassembled WGS sequence"/>
</dbReference>
<reference evidence="6" key="1">
    <citation type="journal article" date="2014" name="Int. J. Syst. Evol. Microbiol.">
        <title>Complete genome sequence of Corynebacterium casei LMG S-19264T (=DSM 44701T), isolated from a smear-ripened cheese.</title>
        <authorList>
            <consortium name="US DOE Joint Genome Institute (JGI-PGF)"/>
            <person name="Walter F."/>
            <person name="Albersmeier A."/>
            <person name="Kalinowski J."/>
            <person name="Ruckert C."/>
        </authorList>
    </citation>
    <scope>NUCLEOTIDE SEQUENCE</scope>
    <source>
        <strain evidence="6">VKM B-2347</strain>
    </source>
</reference>
<comment type="caution">
    <text evidence="6">The sequence shown here is derived from an EMBL/GenBank/DDBJ whole genome shotgun (WGS) entry which is preliminary data.</text>
</comment>
<dbReference type="AlphaFoldDB" id="A0A9W6IZ07"/>
<dbReference type="GO" id="GO:0003677">
    <property type="term" value="F:DNA binding"/>
    <property type="evidence" value="ECO:0007669"/>
    <property type="project" value="UniProtKB-KW"/>
</dbReference>
<dbReference type="PROSITE" id="PS51000">
    <property type="entry name" value="HTH_DEOR_2"/>
    <property type="match status" value="1"/>
</dbReference>
<dbReference type="SUPFAM" id="SSF100950">
    <property type="entry name" value="NagB/RpiA/CoA transferase-like"/>
    <property type="match status" value="1"/>
</dbReference>
<dbReference type="SUPFAM" id="SSF46785">
    <property type="entry name" value="Winged helix' DNA-binding domain"/>
    <property type="match status" value="1"/>
</dbReference>
<keyword evidence="1" id="KW-0678">Repressor</keyword>
<proteinExistence type="predicted"/>
<gene>
    <name evidence="6" type="ORF">GCM10008179_12750</name>
</gene>
<keyword evidence="2" id="KW-0805">Transcription regulation</keyword>
<feature type="domain" description="HTH deoR-type" evidence="5">
    <location>
        <begin position="4"/>
        <end position="59"/>
    </location>
</feature>
<dbReference type="SMART" id="SM00420">
    <property type="entry name" value="HTH_DEOR"/>
    <property type="match status" value="1"/>
</dbReference>
<dbReference type="Pfam" id="PF08220">
    <property type="entry name" value="HTH_DeoR"/>
    <property type="match status" value="1"/>
</dbReference>
<accession>A0A9W6IZ07</accession>
<name>A0A9W6IZ07_9HYPH</name>
<dbReference type="SMART" id="SM01134">
    <property type="entry name" value="DeoRC"/>
    <property type="match status" value="1"/>
</dbReference>
<keyword evidence="7" id="KW-1185">Reference proteome</keyword>
<dbReference type="InterPro" id="IPR036388">
    <property type="entry name" value="WH-like_DNA-bd_sf"/>
</dbReference>
<dbReference type="InterPro" id="IPR036390">
    <property type="entry name" value="WH_DNA-bd_sf"/>
</dbReference>
<dbReference type="EMBL" id="BSFI01000007">
    <property type="protein sequence ID" value="GLK67637.1"/>
    <property type="molecule type" value="Genomic_DNA"/>
</dbReference>
<dbReference type="GO" id="GO:0003700">
    <property type="term" value="F:DNA-binding transcription factor activity"/>
    <property type="evidence" value="ECO:0007669"/>
    <property type="project" value="InterPro"/>
</dbReference>
<dbReference type="RefSeq" id="WP_271167892.1">
    <property type="nucleotide sequence ID" value="NZ_BSFI01000007.1"/>
</dbReference>
<dbReference type="PRINTS" id="PR00037">
    <property type="entry name" value="HTHLACR"/>
</dbReference>
<organism evidence="6 7">
    <name type="scientific">Hansschlegelia plantiphila</name>
    <dbReference type="NCBI Taxonomy" id="374655"/>
    <lineage>
        <taxon>Bacteria</taxon>
        <taxon>Pseudomonadati</taxon>
        <taxon>Pseudomonadota</taxon>
        <taxon>Alphaproteobacteria</taxon>
        <taxon>Hyphomicrobiales</taxon>
        <taxon>Methylopilaceae</taxon>
        <taxon>Hansschlegelia</taxon>
    </lineage>
</organism>
<dbReference type="InterPro" id="IPR050313">
    <property type="entry name" value="Carb_Metab_HTH_regulators"/>
</dbReference>
<dbReference type="Pfam" id="PF00455">
    <property type="entry name" value="DeoRC"/>
    <property type="match status" value="1"/>
</dbReference>
<evidence type="ECO:0000256" key="4">
    <source>
        <dbReference type="ARBA" id="ARBA00023163"/>
    </source>
</evidence>
<dbReference type="PANTHER" id="PTHR30363">
    <property type="entry name" value="HTH-TYPE TRANSCRIPTIONAL REGULATOR SRLR-RELATED"/>
    <property type="match status" value="1"/>
</dbReference>
<evidence type="ECO:0000313" key="7">
    <source>
        <dbReference type="Proteomes" id="UP001143372"/>
    </source>
</evidence>